<proteinExistence type="predicted"/>
<evidence type="ECO:0000313" key="1">
    <source>
        <dbReference type="EMBL" id="KAH7029552.1"/>
    </source>
</evidence>
<sequence length="162" mass="17657">MAFPGCHHKGAGRVRAPSALSGWLARGTHSCLADLAEQPSRADCQPRPCWRILCAVTDRRPARSTAPDSLPRGNRCEPLQIADPNVRQSATSTLPLCSCALILDSNETLPCKWADIGGCRHCVGHARTCLTCRGGKDMMLRTEFAAEWSLHGQLSRRGWPGR</sequence>
<name>A0A9P8Y4R6_9PEZI</name>
<dbReference type="EMBL" id="JAGTJQ010000006">
    <property type="protein sequence ID" value="KAH7029552.1"/>
    <property type="molecule type" value="Genomic_DNA"/>
</dbReference>
<keyword evidence="2" id="KW-1185">Reference proteome</keyword>
<organism evidence="1 2">
    <name type="scientific">Microdochium trichocladiopsis</name>
    <dbReference type="NCBI Taxonomy" id="1682393"/>
    <lineage>
        <taxon>Eukaryota</taxon>
        <taxon>Fungi</taxon>
        <taxon>Dikarya</taxon>
        <taxon>Ascomycota</taxon>
        <taxon>Pezizomycotina</taxon>
        <taxon>Sordariomycetes</taxon>
        <taxon>Xylariomycetidae</taxon>
        <taxon>Xylariales</taxon>
        <taxon>Microdochiaceae</taxon>
        <taxon>Microdochium</taxon>
    </lineage>
</organism>
<dbReference type="RefSeq" id="XP_046011840.1">
    <property type="nucleotide sequence ID" value="XM_046162614.1"/>
</dbReference>
<dbReference type="Proteomes" id="UP000756346">
    <property type="component" value="Unassembled WGS sequence"/>
</dbReference>
<evidence type="ECO:0000313" key="2">
    <source>
        <dbReference type="Proteomes" id="UP000756346"/>
    </source>
</evidence>
<gene>
    <name evidence="1" type="ORF">B0I36DRAFT_432302</name>
</gene>
<dbReference type="GeneID" id="70192160"/>
<comment type="caution">
    <text evidence="1">The sequence shown here is derived from an EMBL/GenBank/DDBJ whole genome shotgun (WGS) entry which is preliminary data.</text>
</comment>
<accession>A0A9P8Y4R6</accession>
<dbReference type="AlphaFoldDB" id="A0A9P8Y4R6"/>
<protein>
    <submittedName>
        <fullName evidence="1">Uncharacterized protein</fullName>
    </submittedName>
</protein>
<reference evidence="1" key="1">
    <citation type="journal article" date="2021" name="Nat. Commun.">
        <title>Genetic determinants of endophytism in the Arabidopsis root mycobiome.</title>
        <authorList>
            <person name="Mesny F."/>
            <person name="Miyauchi S."/>
            <person name="Thiergart T."/>
            <person name="Pickel B."/>
            <person name="Atanasova L."/>
            <person name="Karlsson M."/>
            <person name="Huettel B."/>
            <person name="Barry K.W."/>
            <person name="Haridas S."/>
            <person name="Chen C."/>
            <person name="Bauer D."/>
            <person name="Andreopoulos W."/>
            <person name="Pangilinan J."/>
            <person name="LaButti K."/>
            <person name="Riley R."/>
            <person name="Lipzen A."/>
            <person name="Clum A."/>
            <person name="Drula E."/>
            <person name="Henrissat B."/>
            <person name="Kohler A."/>
            <person name="Grigoriev I.V."/>
            <person name="Martin F.M."/>
            <person name="Hacquard S."/>
        </authorList>
    </citation>
    <scope>NUCLEOTIDE SEQUENCE</scope>
    <source>
        <strain evidence="1">MPI-CAGE-CH-0230</strain>
    </source>
</reference>